<reference evidence="1" key="1">
    <citation type="journal article" date="2015" name="Nature">
        <title>Complex archaea that bridge the gap between prokaryotes and eukaryotes.</title>
        <authorList>
            <person name="Spang A."/>
            <person name="Saw J.H."/>
            <person name="Jorgensen S.L."/>
            <person name="Zaremba-Niedzwiedzka K."/>
            <person name="Martijn J."/>
            <person name="Lind A.E."/>
            <person name="van Eijk R."/>
            <person name="Schleper C."/>
            <person name="Guy L."/>
            <person name="Ettema T.J."/>
        </authorList>
    </citation>
    <scope>NUCLEOTIDE SEQUENCE</scope>
</reference>
<accession>A0A0F9JP80</accession>
<dbReference type="SUPFAM" id="SSF64356">
    <property type="entry name" value="SNARE-like"/>
    <property type="match status" value="1"/>
</dbReference>
<organism evidence="1">
    <name type="scientific">marine sediment metagenome</name>
    <dbReference type="NCBI Taxonomy" id="412755"/>
    <lineage>
        <taxon>unclassified sequences</taxon>
        <taxon>metagenomes</taxon>
        <taxon>ecological metagenomes</taxon>
    </lineage>
</organism>
<dbReference type="InterPro" id="IPR011012">
    <property type="entry name" value="Longin-like_dom_sf"/>
</dbReference>
<gene>
    <name evidence="1" type="ORF">LCGC14_1503440</name>
</gene>
<proteinExistence type="predicted"/>
<protein>
    <submittedName>
        <fullName evidence="1">Uncharacterized protein</fullName>
    </submittedName>
</protein>
<sequence length="244" mass="28182">MKTSGVCLYSRFFTNDFKNLEVNLITPFFSAIFSFSEKIIAKKTPEILEMSELRFVFRVQDDFIFIILSDSSASLIFVTSRLSKIADEFFELFPDPSKLKDYQQIEEPKFDEIVDSLITGEEEIYMSKVFYKKIIDTFKELMYENEIVGAAIFTIQGFVIYTSLPNEILVSSLKELEIRYKVGALTLPEMYQRLENGQKVVSKVIDIPWKLDPLLIVILYDNTVPLGMAEVNLDKIAKKIINII</sequence>
<dbReference type="EMBL" id="LAZR01010942">
    <property type="protein sequence ID" value="KKM64231.1"/>
    <property type="molecule type" value="Genomic_DNA"/>
</dbReference>
<dbReference type="AlphaFoldDB" id="A0A0F9JP80"/>
<comment type="caution">
    <text evidence="1">The sequence shown here is derived from an EMBL/GenBank/DDBJ whole genome shotgun (WGS) entry which is preliminary data.</text>
</comment>
<evidence type="ECO:0000313" key="1">
    <source>
        <dbReference type="EMBL" id="KKM64231.1"/>
    </source>
</evidence>
<name>A0A0F9JP80_9ZZZZ</name>